<reference evidence="1" key="1">
    <citation type="submission" date="2023-03" db="EMBL/GenBank/DDBJ databases">
        <title>Massive genome expansion in bonnet fungi (Mycena s.s.) driven by repeated elements and novel gene families across ecological guilds.</title>
        <authorList>
            <consortium name="Lawrence Berkeley National Laboratory"/>
            <person name="Harder C.B."/>
            <person name="Miyauchi S."/>
            <person name="Viragh M."/>
            <person name="Kuo A."/>
            <person name="Thoen E."/>
            <person name="Andreopoulos B."/>
            <person name="Lu D."/>
            <person name="Skrede I."/>
            <person name="Drula E."/>
            <person name="Henrissat B."/>
            <person name="Morin E."/>
            <person name="Kohler A."/>
            <person name="Barry K."/>
            <person name="LaButti K."/>
            <person name="Morin E."/>
            <person name="Salamov A."/>
            <person name="Lipzen A."/>
            <person name="Mereny Z."/>
            <person name="Hegedus B."/>
            <person name="Baldrian P."/>
            <person name="Stursova M."/>
            <person name="Weitz H."/>
            <person name="Taylor A."/>
            <person name="Grigoriev I.V."/>
            <person name="Nagy L.G."/>
            <person name="Martin F."/>
            <person name="Kauserud H."/>
        </authorList>
    </citation>
    <scope>NUCLEOTIDE SEQUENCE</scope>
    <source>
        <strain evidence="1">CBHHK002</strain>
    </source>
</reference>
<proteinExistence type="predicted"/>
<keyword evidence="2" id="KW-1185">Reference proteome</keyword>
<accession>A0AAD6ZMK8</accession>
<dbReference type="EMBL" id="JARIHO010000037">
    <property type="protein sequence ID" value="KAJ7330291.1"/>
    <property type="molecule type" value="Genomic_DNA"/>
</dbReference>
<protein>
    <submittedName>
        <fullName evidence="1">Uncharacterized protein</fullName>
    </submittedName>
</protein>
<name>A0AAD6ZMK8_9AGAR</name>
<comment type="caution">
    <text evidence="1">The sequence shown here is derived from an EMBL/GenBank/DDBJ whole genome shotgun (WGS) entry which is preliminary data.</text>
</comment>
<evidence type="ECO:0000313" key="1">
    <source>
        <dbReference type="EMBL" id="KAJ7330291.1"/>
    </source>
</evidence>
<organism evidence="1 2">
    <name type="scientific">Mycena albidolilacea</name>
    <dbReference type="NCBI Taxonomy" id="1033008"/>
    <lineage>
        <taxon>Eukaryota</taxon>
        <taxon>Fungi</taxon>
        <taxon>Dikarya</taxon>
        <taxon>Basidiomycota</taxon>
        <taxon>Agaricomycotina</taxon>
        <taxon>Agaricomycetes</taxon>
        <taxon>Agaricomycetidae</taxon>
        <taxon>Agaricales</taxon>
        <taxon>Marasmiineae</taxon>
        <taxon>Mycenaceae</taxon>
        <taxon>Mycena</taxon>
    </lineage>
</organism>
<gene>
    <name evidence="1" type="ORF">DFH08DRAFT_815212</name>
</gene>
<dbReference type="Proteomes" id="UP001218218">
    <property type="component" value="Unassembled WGS sequence"/>
</dbReference>
<evidence type="ECO:0000313" key="2">
    <source>
        <dbReference type="Proteomes" id="UP001218218"/>
    </source>
</evidence>
<sequence>MTVKLLTSQCGGYPVPCRFFPPTFQPACRISPKGNISGLIVMQIEYKPNQLISTGLANGLEDFCLFRIAELLPGCLATRPTQILGIYSPLFKHFYLTDVLLQCTHTTRLLAAVFCPSFGMVNSRQHPWEVLKATYIQALCTCIYSLPTRCLLFPTQYDVSPLLPLGKFVYTRGALLESVACRCCQVTPVVHHCGAGGTIEGAVHLGQQFVVVHPLPRHCWRVQSCNLEVLVNAAAPDRCRKQRRGEADPPIPCWVAVFLWWGREVWRQHRNGDGSAAPLNAMAETREA</sequence>
<dbReference type="AlphaFoldDB" id="A0AAD6ZMK8"/>